<dbReference type="PROSITE" id="PS50048">
    <property type="entry name" value="ZN2_CY6_FUNGAL_2"/>
    <property type="match status" value="1"/>
</dbReference>
<dbReference type="CDD" id="cd00067">
    <property type="entry name" value="GAL4"/>
    <property type="match status" value="1"/>
</dbReference>
<feature type="region of interest" description="Disordered" evidence="2">
    <location>
        <begin position="1042"/>
        <end position="1061"/>
    </location>
</feature>
<name>A0A8K0QRI4_9PLEO</name>
<dbReference type="InterPro" id="IPR036864">
    <property type="entry name" value="Zn2-C6_fun-type_DNA-bd_sf"/>
</dbReference>
<evidence type="ECO:0000313" key="4">
    <source>
        <dbReference type="EMBL" id="KAH7067181.1"/>
    </source>
</evidence>
<dbReference type="Pfam" id="PF06985">
    <property type="entry name" value="HET"/>
    <property type="match status" value="1"/>
</dbReference>
<feature type="region of interest" description="Disordered" evidence="2">
    <location>
        <begin position="235"/>
        <end position="264"/>
    </location>
</feature>
<reference evidence="4" key="1">
    <citation type="journal article" date="2021" name="Nat. Commun.">
        <title>Genetic determinants of endophytism in the Arabidopsis root mycobiome.</title>
        <authorList>
            <person name="Mesny F."/>
            <person name="Miyauchi S."/>
            <person name="Thiergart T."/>
            <person name="Pickel B."/>
            <person name="Atanasova L."/>
            <person name="Karlsson M."/>
            <person name="Huettel B."/>
            <person name="Barry K.W."/>
            <person name="Haridas S."/>
            <person name="Chen C."/>
            <person name="Bauer D."/>
            <person name="Andreopoulos W."/>
            <person name="Pangilinan J."/>
            <person name="LaButti K."/>
            <person name="Riley R."/>
            <person name="Lipzen A."/>
            <person name="Clum A."/>
            <person name="Drula E."/>
            <person name="Henrissat B."/>
            <person name="Kohler A."/>
            <person name="Grigoriev I.V."/>
            <person name="Martin F.M."/>
            <person name="Hacquard S."/>
        </authorList>
    </citation>
    <scope>NUCLEOTIDE SEQUENCE</scope>
    <source>
        <strain evidence="4">MPI-SDFR-AT-0120</strain>
    </source>
</reference>
<dbReference type="EMBL" id="JAGMVJ010000035">
    <property type="protein sequence ID" value="KAH7067181.1"/>
    <property type="molecule type" value="Genomic_DNA"/>
</dbReference>
<dbReference type="PANTHER" id="PTHR24148:SF73">
    <property type="entry name" value="HET DOMAIN PROTEIN (AFU_ORTHOLOGUE AFUA_8G01020)"/>
    <property type="match status" value="1"/>
</dbReference>
<gene>
    <name evidence="4" type="ORF">FB567DRAFT_258128</name>
</gene>
<proteinExistence type="predicted"/>
<evidence type="ECO:0000256" key="2">
    <source>
        <dbReference type="SAM" id="MobiDB-lite"/>
    </source>
</evidence>
<protein>
    <recommendedName>
        <fullName evidence="3">Zn(2)-C6 fungal-type domain-containing protein</fullName>
    </recommendedName>
</protein>
<feature type="region of interest" description="Disordered" evidence="2">
    <location>
        <begin position="160"/>
        <end position="196"/>
    </location>
</feature>
<feature type="compositionally biased region" description="Basic and acidic residues" evidence="2">
    <location>
        <begin position="185"/>
        <end position="196"/>
    </location>
</feature>
<dbReference type="InterPro" id="IPR010730">
    <property type="entry name" value="HET"/>
</dbReference>
<dbReference type="PROSITE" id="PS00463">
    <property type="entry name" value="ZN2_CY6_FUNGAL_1"/>
    <property type="match status" value="1"/>
</dbReference>
<dbReference type="Gene3D" id="4.10.240.10">
    <property type="entry name" value="Zn(2)-C6 fungal-type DNA-binding domain"/>
    <property type="match status" value="1"/>
</dbReference>
<comment type="caution">
    <text evidence="4">The sequence shown here is derived from an EMBL/GenBank/DDBJ whole genome shotgun (WGS) entry which is preliminary data.</text>
</comment>
<dbReference type="InterPro" id="IPR001138">
    <property type="entry name" value="Zn2Cys6_DnaBD"/>
</dbReference>
<dbReference type="SUPFAM" id="SSF57701">
    <property type="entry name" value="Zn2/Cys6 DNA-binding domain"/>
    <property type="match status" value="1"/>
</dbReference>
<dbReference type="Proteomes" id="UP000813461">
    <property type="component" value="Unassembled WGS sequence"/>
</dbReference>
<keyword evidence="5" id="KW-1185">Reference proteome</keyword>
<dbReference type="OrthoDB" id="1262810at2759"/>
<accession>A0A8K0QRI4</accession>
<dbReference type="GO" id="GO:0008270">
    <property type="term" value="F:zinc ion binding"/>
    <property type="evidence" value="ECO:0007669"/>
    <property type="project" value="InterPro"/>
</dbReference>
<feature type="compositionally biased region" description="Polar residues" evidence="2">
    <location>
        <begin position="1044"/>
        <end position="1055"/>
    </location>
</feature>
<dbReference type="GO" id="GO:0000981">
    <property type="term" value="F:DNA-binding transcription factor activity, RNA polymerase II-specific"/>
    <property type="evidence" value="ECO:0007669"/>
    <property type="project" value="InterPro"/>
</dbReference>
<dbReference type="Pfam" id="PF00172">
    <property type="entry name" value="Zn_clus"/>
    <property type="match status" value="1"/>
</dbReference>
<organism evidence="4 5">
    <name type="scientific">Paraphoma chrysanthemicola</name>
    <dbReference type="NCBI Taxonomy" id="798071"/>
    <lineage>
        <taxon>Eukaryota</taxon>
        <taxon>Fungi</taxon>
        <taxon>Dikarya</taxon>
        <taxon>Ascomycota</taxon>
        <taxon>Pezizomycotina</taxon>
        <taxon>Dothideomycetes</taxon>
        <taxon>Pleosporomycetidae</taxon>
        <taxon>Pleosporales</taxon>
        <taxon>Pleosporineae</taxon>
        <taxon>Phaeosphaeriaceae</taxon>
        <taxon>Paraphoma</taxon>
    </lineage>
</organism>
<evidence type="ECO:0000259" key="3">
    <source>
        <dbReference type="PROSITE" id="PS50048"/>
    </source>
</evidence>
<evidence type="ECO:0000256" key="1">
    <source>
        <dbReference type="ARBA" id="ARBA00023242"/>
    </source>
</evidence>
<feature type="domain" description="Zn(2)-C6 fungal-type" evidence="3">
    <location>
        <begin position="121"/>
        <end position="151"/>
    </location>
</feature>
<dbReference type="InterPro" id="IPR052895">
    <property type="entry name" value="HetReg/Transcr_Mod"/>
</dbReference>
<evidence type="ECO:0000313" key="5">
    <source>
        <dbReference type="Proteomes" id="UP000813461"/>
    </source>
</evidence>
<dbReference type="Pfam" id="PF26639">
    <property type="entry name" value="Het-6_barrel"/>
    <property type="match status" value="1"/>
</dbReference>
<sequence length="1691" mass="189526">MCTKLLSGCSACGSHSTSCRYPPDGKHYPTPTTNTHLPIMPLHKDKYSDRSMWTPVERNVAQNVEINPKVSTIKVTPTVAQLAGSSCSSIETTAVQDVSGTPSIGRTYQDREPSLLSKDLTCVQCRLYKTACNGARPACGFCIMSLIECEYPGGPAQPISVDASDTNDGDESQPPGMSSIWVPDNRGRTSRSHDRARDLYETSPRRIVRSSRLEEARNLEEDYLPIHVSSETVRRVSVNSEMDGRPTSQTTYDGVPPAPSTSKSPVAFENPMEDADDFGELLFDLSEEFKFMLSECDSSDVLQLIRDNWHHYSTWIEGAHMKWQAQEFVTASMHLKEQIGASLVQTMRGALPLRETVLPNLDVQLDKSQFMPILRLHEPERMEWSLLSYFGVSGKTDVQYYLQNLVALIRDQSPDTDMVGYLYEQIQSRYTGQEKLIRAAFYTKDIVLVKYDGRGNSHQESWMNLHDCVAKNIDIMSMYNSCSYLFRCLLSPSGDPVGGLVHAMTMINSASSLQNITRLFRELSKTLGDNNSSKTMLLLKPLQGKAIFPVTKDSEDTAYDALSTAHDNTWFIADDSNLSVSFRGMVPLLAFSVQDLSTMESLLQALKVDSRKISKNVKTRTHVVGHTRSNFRYTDRFRLKSPFISALIPRDHPQEKCLRRQVSQLRVHIADRVLQTFTMTLPHNEIKGNPIPGYISVSCSDNSMTLTMTEETAAAECPPHELVSTLALRLGIRKQHHMTLLLTALGRSSLKSINAAFLRHGIKVDGLMLESPKLEEDLLHPVGAVEELLMPPPFLEDLEYHSDAGSNSALQVGSRFEGYKDGASEAGQDLDGRIPMVPRIKGVGNTYSTVPLDNLEAKEDEFIECNNMQFLGENMVARLLEVHLGSSFDPARDWTSDLRERAGLTYVPEDSSIAPFTLSSAETKSRMTDFLIRYGTSQHKHWHTMLKRTSPTYHVDVLVSGDSAGTFVMEAKWLERSMRLKLPPGKDDEFEDVNVLIHVSHAYSENHFAFDVVVDPWQLLYDGKLKFTRNWLMQGTLSGVEAEQGTSMPAQSHVQSSEEDTLNIPDQQKQLVLFKKTSENTGSSSIETGDGSDKQIVSTLYLPWSQRDATGVLLSEEKVSHTSGRRALYTYKPLLHGYIRLLYLLPGAGEAPLQAVINHTACNYAGRYQALSYVWGSSTTDKELITPNGIVLITASLHNALLALRQKDQAIMLWVDAVCINQADTKEKAQQIRLMAEIFQACECAYAFLSEGSQVIDRALKMLMQMRAKKIREERRRPPEDTAIQTDSRWEGGNLPPPNSPIWTSMKELFTLPYFRRAWIIQEVVAAHKVKIVCGDWVIEWKDLCSALEIVDLELQIADYGERFDKLRASWEPFMKLAAQREWEARQHRWSLLKLLENFRHAESTLKRDRLFALVGLASDGNEAEFEPDYDSDFSAIVIRFAEAFVRQGRGLQLLYRAGTTDANQDPKLPSWIPDWTSKRPVGLHDPSDPDATFSACGVESAQLTLGPLPGELSVDGYEMDIITQITSTSNEEANWAAYFHEIDQMINNSVLSDMVGPKEKLKWQVPIAAAPYSSEESYHAFRTHLANPFGISTEKDRDQEESTHKSYASCLQGTLDGWRFVITERGLAGVVPAMSRVGDTVAVMKGGCVPFVLRGDNEKWKLVGECYVHGIMKGEGLGQPGIKKRTFCLH</sequence>
<keyword evidence="1" id="KW-0539">Nucleus</keyword>
<dbReference type="PANTHER" id="PTHR24148">
    <property type="entry name" value="ANKYRIN REPEAT DOMAIN-CONTAINING PROTEIN 39 HOMOLOG-RELATED"/>
    <property type="match status" value="1"/>
</dbReference>